<feature type="transmembrane region" description="Helical" evidence="6">
    <location>
        <begin position="122"/>
        <end position="142"/>
    </location>
</feature>
<dbReference type="InterPro" id="IPR051258">
    <property type="entry name" value="Diverse_Substrate_Transporter"/>
</dbReference>
<dbReference type="SUPFAM" id="SSF103481">
    <property type="entry name" value="Multidrug resistance efflux transporter EmrE"/>
    <property type="match status" value="1"/>
</dbReference>
<dbReference type="Proteomes" id="UP000716004">
    <property type="component" value="Unassembled WGS sequence"/>
</dbReference>
<evidence type="ECO:0000259" key="7">
    <source>
        <dbReference type="Pfam" id="PF00892"/>
    </source>
</evidence>
<dbReference type="Pfam" id="PF00892">
    <property type="entry name" value="EamA"/>
    <property type="match status" value="2"/>
</dbReference>
<protein>
    <submittedName>
        <fullName evidence="9">EamA family transporter</fullName>
    </submittedName>
</protein>
<dbReference type="GO" id="GO:0005886">
    <property type="term" value="C:plasma membrane"/>
    <property type="evidence" value="ECO:0007669"/>
    <property type="project" value="UniProtKB-SubCell"/>
</dbReference>
<evidence type="ECO:0000256" key="5">
    <source>
        <dbReference type="ARBA" id="ARBA00023136"/>
    </source>
</evidence>
<comment type="subcellular location">
    <subcellularLocation>
        <location evidence="1">Cell membrane</location>
        <topology evidence="1">Multi-pass membrane protein</topology>
    </subcellularLocation>
</comment>
<gene>
    <name evidence="8" type="ORF">J9259_00110</name>
    <name evidence="9" type="ORF">KIY12_00125</name>
</gene>
<dbReference type="EMBL" id="JAGVSJ010000001">
    <property type="protein sequence ID" value="MBX8630918.1"/>
    <property type="molecule type" value="Genomic_DNA"/>
</dbReference>
<dbReference type="InterPro" id="IPR000620">
    <property type="entry name" value="EamA_dom"/>
</dbReference>
<sequence length="307" mass="33019">MKRRRVYLSGVVYALTGATLWGLSGTASSALFSIYHMPYLSLLTVRMLLSGGLLYLVFRPPLPKSNPALFLVFAFSLMTVQLTYLAAIRYSNAPTATMLQYFFLPVVLVYEIMTHRIAVTRILYIFLALAVIGIFELSTSFPAGGLSIVISLPGLAFGLMSALAAALYTLLSSPMIERYGTVDSVLWGMLAGGAMSVPLGIFPTFGYISAMRSGSFAPVLILVLFVSVFGTMIAFTFFIKSMELISATQASIAATMEPVSAAVSSLVFLGLALTYMQYAGGVLILLSIIAIQKTSAVQRIEMPSAPK</sequence>
<reference evidence="9" key="1">
    <citation type="submission" date="2021-05" db="EMBL/GenBank/DDBJ databases">
        <title>Genomic insights into ecological role and evolution of a novel Thermoplasmata order Candidatus Sysuiplasmatales.</title>
        <authorList>
            <person name="Yuan Y."/>
        </authorList>
    </citation>
    <scope>NUCLEOTIDE SEQUENCE</scope>
    <source>
        <strain evidence="9">TUT19-bin139</strain>
        <strain evidence="8">YP2-bin.285</strain>
    </source>
</reference>
<dbReference type="AlphaFoldDB" id="A0A8J7YUG5"/>
<keyword evidence="3 6" id="KW-0812">Transmembrane</keyword>
<keyword evidence="4 6" id="KW-1133">Transmembrane helix</keyword>
<feature type="transmembrane region" description="Helical" evidence="6">
    <location>
        <begin position="216"/>
        <end position="238"/>
    </location>
</feature>
<feature type="transmembrane region" description="Helical" evidence="6">
    <location>
        <begin position="39"/>
        <end position="57"/>
    </location>
</feature>
<name>A0A8J7YUG5_9ARCH</name>
<dbReference type="Proteomes" id="UP000750197">
    <property type="component" value="Unassembled WGS sequence"/>
</dbReference>
<dbReference type="PANTHER" id="PTHR42920">
    <property type="entry name" value="OS03G0707200 PROTEIN-RELATED"/>
    <property type="match status" value="1"/>
</dbReference>
<evidence type="ECO:0000256" key="6">
    <source>
        <dbReference type="SAM" id="Phobius"/>
    </source>
</evidence>
<evidence type="ECO:0000256" key="1">
    <source>
        <dbReference type="ARBA" id="ARBA00004651"/>
    </source>
</evidence>
<evidence type="ECO:0000256" key="2">
    <source>
        <dbReference type="ARBA" id="ARBA00022475"/>
    </source>
</evidence>
<feature type="domain" description="EamA" evidence="7">
    <location>
        <begin position="153"/>
        <end position="291"/>
    </location>
</feature>
<feature type="transmembrane region" description="Helical" evidence="6">
    <location>
        <begin position="148"/>
        <end position="173"/>
    </location>
</feature>
<evidence type="ECO:0000313" key="9">
    <source>
        <dbReference type="EMBL" id="MBX8643129.1"/>
    </source>
</evidence>
<organism evidence="9 10">
    <name type="scientific">Candidatus Sysuiplasma superficiale</name>
    <dbReference type="NCBI Taxonomy" id="2823368"/>
    <lineage>
        <taxon>Archaea</taxon>
        <taxon>Methanobacteriati</taxon>
        <taxon>Thermoplasmatota</taxon>
        <taxon>Thermoplasmata</taxon>
        <taxon>Candidatus Sysuiplasmatales</taxon>
        <taxon>Candidatus Sysuiplasmataceae</taxon>
        <taxon>Candidatus Sysuiplasma</taxon>
    </lineage>
</organism>
<keyword evidence="2" id="KW-1003">Cell membrane</keyword>
<feature type="transmembrane region" description="Helical" evidence="6">
    <location>
        <begin position="93"/>
        <end position="110"/>
    </location>
</feature>
<feature type="transmembrane region" description="Helical" evidence="6">
    <location>
        <begin position="69"/>
        <end position="87"/>
    </location>
</feature>
<evidence type="ECO:0000313" key="10">
    <source>
        <dbReference type="Proteomes" id="UP000750197"/>
    </source>
</evidence>
<evidence type="ECO:0000313" key="8">
    <source>
        <dbReference type="EMBL" id="MBX8630918.1"/>
    </source>
</evidence>
<feature type="transmembrane region" description="Helical" evidence="6">
    <location>
        <begin position="185"/>
        <end position="210"/>
    </location>
</feature>
<dbReference type="PANTHER" id="PTHR42920:SF5">
    <property type="entry name" value="EAMA DOMAIN-CONTAINING PROTEIN"/>
    <property type="match status" value="1"/>
</dbReference>
<evidence type="ECO:0000256" key="4">
    <source>
        <dbReference type="ARBA" id="ARBA00022989"/>
    </source>
</evidence>
<accession>A0A8J7YUG5</accession>
<dbReference type="InterPro" id="IPR037185">
    <property type="entry name" value="EmrE-like"/>
</dbReference>
<proteinExistence type="predicted"/>
<dbReference type="EMBL" id="JAHEAC010000001">
    <property type="protein sequence ID" value="MBX8643129.1"/>
    <property type="molecule type" value="Genomic_DNA"/>
</dbReference>
<feature type="domain" description="EamA" evidence="7">
    <location>
        <begin position="9"/>
        <end position="136"/>
    </location>
</feature>
<comment type="caution">
    <text evidence="9">The sequence shown here is derived from an EMBL/GenBank/DDBJ whole genome shotgun (WGS) entry which is preliminary data.</text>
</comment>
<evidence type="ECO:0000256" key="3">
    <source>
        <dbReference type="ARBA" id="ARBA00022692"/>
    </source>
</evidence>
<keyword evidence="5 6" id="KW-0472">Membrane</keyword>